<organism evidence="1 2">
    <name type="scientific">Robbsia andropogonis</name>
    <dbReference type="NCBI Taxonomy" id="28092"/>
    <lineage>
        <taxon>Bacteria</taxon>
        <taxon>Pseudomonadati</taxon>
        <taxon>Pseudomonadota</taxon>
        <taxon>Betaproteobacteria</taxon>
        <taxon>Burkholderiales</taxon>
        <taxon>Burkholderiaceae</taxon>
        <taxon>Robbsia</taxon>
    </lineage>
</organism>
<evidence type="ECO:0000313" key="2">
    <source>
        <dbReference type="Proteomes" id="UP000033618"/>
    </source>
</evidence>
<name>A0A0F5JWA5_9BURK</name>
<accession>A0A0F5JWA5</accession>
<dbReference type="AlphaFoldDB" id="A0A0F5JWA5"/>
<protein>
    <submittedName>
        <fullName evidence="1">Uncharacterized protein</fullName>
    </submittedName>
</protein>
<proteinExistence type="predicted"/>
<dbReference type="EMBL" id="LAQU01000039">
    <property type="protein sequence ID" value="KKB61542.1"/>
    <property type="molecule type" value="Genomic_DNA"/>
</dbReference>
<dbReference type="PATRIC" id="fig|28092.6.peg.5328"/>
<sequence>MSMRAAAQRPSNASQPTSPVVLSGSPFTYQNNTNADVDVTVQGGSVTTISYSRDGTNWTIVGLLAGMFRLSPSDYLRIAYLTTPTVTVIPR</sequence>
<reference evidence="1 2" key="1">
    <citation type="submission" date="2015-03" db="EMBL/GenBank/DDBJ databases">
        <title>Draft Genome Sequence of Burkholderia andropogonis type strain ICMP2807, isolated from Sorghum bicolor.</title>
        <authorList>
            <person name="Lopes-Santos L."/>
            <person name="Castro D.B."/>
            <person name="Ottoboni L.M."/>
            <person name="Park D."/>
            <person name="Weirc B.S."/>
            <person name="Destefano S.A."/>
        </authorList>
    </citation>
    <scope>NUCLEOTIDE SEQUENCE [LARGE SCALE GENOMIC DNA]</scope>
    <source>
        <strain evidence="1 2">ICMP2807</strain>
    </source>
</reference>
<keyword evidence="2" id="KW-1185">Reference proteome</keyword>
<gene>
    <name evidence="1" type="ORF">WM40_22645</name>
</gene>
<evidence type="ECO:0000313" key="1">
    <source>
        <dbReference type="EMBL" id="KKB61542.1"/>
    </source>
</evidence>
<dbReference type="Proteomes" id="UP000033618">
    <property type="component" value="Unassembled WGS sequence"/>
</dbReference>
<dbReference type="STRING" id="28092.WM40_22645"/>
<comment type="caution">
    <text evidence="1">The sequence shown here is derived from an EMBL/GenBank/DDBJ whole genome shotgun (WGS) entry which is preliminary data.</text>
</comment>